<proteinExistence type="predicted"/>
<dbReference type="AlphaFoldDB" id="A0A0B6ZGW3"/>
<accession>A0A0B6ZGW3</accession>
<evidence type="ECO:0000313" key="1">
    <source>
        <dbReference type="EMBL" id="CEK67652.1"/>
    </source>
</evidence>
<name>A0A0B6ZGW3_9EUPU</name>
<feature type="non-terminal residue" evidence="1">
    <location>
        <position position="53"/>
    </location>
</feature>
<reference evidence="1" key="1">
    <citation type="submission" date="2014-12" db="EMBL/GenBank/DDBJ databases">
        <title>Insight into the proteome of Arion vulgaris.</title>
        <authorList>
            <person name="Aradska J."/>
            <person name="Bulat T."/>
            <person name="Smidak R."/>
            <person name="Sarate P."/>
            <person name="Gangsoo J."/>
            <person name="Sialana F."/>
            <person name="Bilban M."/>
            <person name="Lubec G."/>
        </authorList>
    </citation>
    <scope>NUCLEOTIDE SEQUENCE</scope>
    <source>
        <tissue evidence="1">Skin</tissue>
    </source>
</reference>
<sequence length="53" mass="5954">MWFLTISTGSRRLQNDDADTLSARPKLRFVGIKPMLNLAQPSNPNGFRCSHPP</sequence>
<gene>
    <name evidence="1" type="primary">ORF63436</name>
</gene>
<organism evidence="1">
    <name type="scientific">Arion vulgaris</name>
    <dbReference type="NCBI Taxonomy" id="1028688"/>
    <lineage>
        <taxon>Eukaryota</taxon>
        <taxon>Metazoa</taxon>
        <taxon>Spiralia</taxon>
        <taxon>Lophotrochozoa</taxon>
        <taxon>Mollusca</taxon>
        <taxon>Gastropoda</taxon>
        <taxon>Heterobranchia</taxon>
        <taxon>Euthyneura</taxon>
        <taxon>Panpulmonata</taxon>
        <taxon>Eupulmonata</taxon>
        <taxon>Stylommatophora</taxon>
        <taxon>Helicina</taxon>
        <taxon>Arionoidea</taxon>
        <taxon>Arionidae</taxon>
        <taxon>Arion</taxon>
    </lineage>
</organism>
<dbReference type="EMBL" id="HACG01020787">
    <property type="protein sequence ID" value="CEK67652.1"/>
    <property type="molecule type" value="Transcribed_RNA"/>
</dbReference>
<protein>
    <submittedName>
        <fullName evidence="1">Uncharacterized protein</fullName>
    </submittedName>
</protein>